<proteinExistence type="predicted"/>
<protein>
    <submittedName>
        <fullName evidence="1">Uncharacterized protein</fullName>
    </submittedName>
</protein>
<evidence type="ECO:0000313" key="1">
    <source>
        <dbReference type="EMBL" id="TGJ84263.1"/>
    </source>
</evidence>
<sequence length="107" mass="11112">MRVSACLQTAMAVAMSTSPAIALAIGGDGSSAKGVVLRDLGCSQDAINACITSTGQESSACFGHLCAGRPIETAAKRQVDECTEENLLQCAILDWNEAQACFQQLCL</sequence>
<dbReference type="OrthoDB" id="4771395at2759"/>
<dbReference type="EMBL" id="SKBN01000071">
    <property type="protein sequence ID" value="TGJ84263.1"/>
    <property type="molecule type" value="Genomic_DNA"/>
</dbReference>
<keyword evidence="2" id="KW-1185">Reference proteome</keyword>
<organism evidence="1 2">
    <name type="scientific">Xylaria hypoxylon</name>
    <dbReference type="NCBI Taxonomy" id="37992"/>
    <lineage>
        <taxon>Eukaryota</taxon>
        <taxon>Fungi</taxon>
        <taxon>Dikarya</taxon>
        <taxon>Ascomycota</taxon>
        <taxon>Pezizomycotina</taxon>
        <taxon>Sordariomycetes</taxon>
        <taxon>Xylariomycetidae</taxon>
        <taxon>Xylariales</taxon>
        <taxon>Xylariaceae</taxon>
        <taxon>Xylaria</taxon>
    </lineage>
</organism>
<evidence type="ECO:0000313" key="2">
    <source>
        <dbReference type="Proteomes" id="UP000297716"/>
    </source>
</evidence>
<accession>A0A4Z0Z0H5</accession>
<name>A0A4Z0Z0H5_9PEZI</name>
<reference evidence="1 2" key="1">
    <citation type="submission" date="2019-03" db="EMBL/GenBank/DDBJ databases">
        <title>Draft genome sequence of Xylaria hypoxylon DSM 108379, a ubiquitous saprotrophic-parasitic fungi on hardwood.</title>
        <authorList>
            <person name="Buettner E."/>
            <person name="Leonhardt S."/>
            <person name="Gebauer A.M."/>
            <person name="Liers C."/>
            <person name="Hofrichter M."/>
            <person name="Kellner H."/>
        </authorList>
    </citation>
    <scope>NUCLEOTIDE SEQUENCE [LARGE SCALE GENOMIC DNA]</scope>
    <source>
        <strain evidence="1 2">DSM 108379</strain>
    </source>
</reference>
<gene>
    <name evidence="1" type="ORF">E0Z10_g4496</name>
</gene>
<comment type="caution">
    <text evidence="1">The sequence shown here is derived from an EMBL/GenBank/DDBJ whole genome shotgun (WGS) entry which is preliminary data.</text>
</comment>
<dbReference type="AlphaFoldDB" id="A0A4Z0Z0H5"/>
<dbReference type="Proteomes" id="UP000297716">
    <property type="component" value="Unassembled WGS sequence"/>
</dbReference>